<dbReference type="OrthoDB" id="4842970at2"/>
<reference evidence="2 3" key="1">
    <citation type="submission" date="2016-10" db="EMBL/GenBank/DDBJ databases">
        <authorList>
            <person name="de Groot N.N."/>
        </authorList>
    </citation>
    <scope>NUCLEOTIDE SEQUENCE [LARGE SCALE GENOMIC DNA]</scope>
    <source>
        <strain evidence="2 3">CGMCC 1.11147</strain>
    </source>
</reference>
<dbReference type="RefSeq" id="WP_091021431.1">
    <property type="nucleotide sequence ID" value="NZ_BKAE01000005.1"/>
</dbReference>
<proteinExistence type="predicted"/>
<protein>
    <recommendedName>
        <fullName evidence="4">Prenyltransferase and squalene oxidase repeat-containing protein</fullName>
    </recommendedName>
</protein>
<dbReference type="AlphaFoldDB" id="A0A1G9UDR8"/>
<evidence type="ECO:0000256" key="1">
    <source>
        <dbReference type="SAM" id="SignalP"/>
    </source>
</evidence>
<dbReference type="InterPro" id="IPR008930">
    <property type="entry name" value="Terpenoid_cyclase/PrenylTrfase"/>
</dbReference>
<evidence type="ECO:0000313" key="3">
    <source>
        <dbReference type="Proteomes" id="UP000199004"/>
    </source>
</evidence>
<dbReference type="Gene3D" id="1.50.10.20">
    <property type="match status" value="1"/>
</dbReference>
<feature type="signal peptide" evidence="1">
    <location>
        <begin position="1"/>
        <end position="37"/>
    </location>
</feature>
<dbReference type="SUPFAM" id="SSF48239">
    <property type="entry name" value="Terpenoid cyclases/Protein prenyltransferases"/>
    <property type="match status" value="1"/>
</dbReference>
<dbReference type="STRING" id="1005944.SAMN05192576_0406"/>
<dbReference type="Proteomes" id="UP000199004">
    <property type="component" value="Unassembled WGS sequence"/>
</dbReference>
<keyword evidence="3" id="KW-1185">Reference proteome</keyword>
<feature type="chain" id="PRO_5011558023" description="Prenyltransferase and squalene oxidase repeat-containing protein" evidence="1">
    <location>
        <begin position="38"/>
        <end position="551"/>
    </location>
</feature>
<accession>A0A1G9UDR8</accession>
<organism evidence="2 3">
    <name type="scientific">Nocardioides szechwanensis</name>
    <dbReference type="NCBI Taxonomy" id="1005944"/>
    <lineage>
        <taxon>Bacteria</taxon>
        <taxon>Bacillati</taxon>
        <taxon>Actinomycetota</taxon>
        <taxon>Actinomycetes</taxon>
        <taxon>Propionibacteriales</taxon>
        <taxon>Nocardioidaceae</taxon>
        <taxon>Nocardioides</taxon>
    </lineage>
</organism>
<evidence type="ECO:0000313" key="2">
    <source>
        <dbReference type="EMBL" id="SDM58068.1"/>
    </source>
</evidence>
<name>A0A1G9UDR8_9ACTN</name>
<gene>
    <name evidence="2" type="ORF">SAMN05192576_0406</name>
</gene>
<keyword evidence="1" id="KW-0732">Signal</keyword>
<sequence>MTRPQNHTVIRRAVGLLAVPALALGTVVALPTTPAYAATDPAPGAAGAAWLAGQFTDGLLPSPFGGNDYGLTIDAATSLVRVGQQPATVAAARDAIASNLEAYAGDYTYTSPDPFPSGPDATFAGHSSNGAAKAAVFATTVGADPTSFGGVDLVARIESFVADSGPYLGRLSDEPTKNGAPDPANDYANVLGQSFAVNALDVAGSTETEEATNVLLAQQCAAGYFTLYFAPLGQGCDDGVASPSVDATAIALTALAGQADDTDIQGAIANAVEWLKNHQAANGSFTDGTAGGTANANSTGLAGYALGISSAPNAAADAAAWVRAHQLANVANCVYYSAVDTGAIAFDDAARAGARTGPVSDSLDQFRRATAQALPALSFTTAAANPQPVFTAEYVKAGGKKPVGVVQAAPGEALCAMLGEQSVLGYADVDGEARLPVLIPTKTATSKVRVANAGGVIGTVSIRALGAKKLPFTLKAPVPAGARQVVRITGLAPAENVTVTYKGERVAARQAGANGVVTVRFPVGNKVGKATVKVVGQFATRTNSKTFTVTR</sequence>
<evidence type="ECO:0008006" key="4">
    <source>
        <dbReference type="Google" id="ProtNLM"/>
    </source>
</evidence>
<dbReference type="EMBL" id="FNIC01000001">
    <property type="protein sequence ID" value="SDM58068.1"/>
    <property type="molecule type" value="Genomic_DNA"/>
</dbReference>